<keyword evidence="1" id="KW-0812">Transmembrane</keyword>
<feature type="transmembrane region" description="Helical" evidence="1">
    <location>
        <begin position="77"/>
        <end position="95"/>
    </location>
</feature>
<dbReference type="Proteomes" id="UP000230859">
    <property type="component" value="Unassembled WGS sequence"/>
</dbReference>
<organism evidence="3 4">
    <name type="scientific">Candidatus Abzuiibacterium crystallinum</name>
    <dbReference type="NCBI Taxonomy" id="1974748"/>
    <lineage>
        <taxon>Bacteria</taxon>
        <taxon>Pseudomonadati</taxon>
        <taxon>Candidatus Omnitrophota</taxon>
        <taxon>Candidatus Abzuiibacterium</taxon>
    </lineage>
</organism>
<keyword evidence="1" id="KW-0472">Membrane</keyword>
<evidence type="ECO:0000259" key="2">
    <source>
        <dbReference type="Pfam" id="PF09990"/>
    </source>
</evidence>
<feature type="transmembrane region" description="Helical" evidence="1">
    <location>
        <begin position="47"/>
        <end position="65"/>
    </location>
</feature>
<protein>
    <recommendedName>
        <fullName evidence="2">DUF2231 domain-containing protein</fullName>
    </recommendedName>
</protein>
<keyword evidence="1" id="KW-1133">Transmembrane helix</keyword>
<reference evidence="3 4" key="1">
    <citation type="submission" date="2017-09" db="EMBL/GenBank/DDBJ databases">
        <title>Depth-based differentiation of microbial function through sediment-hosted aquifers and enrichment of novel symbionts in the deep terrestrial subsurface.</title>
        <authorList>
            <person name="Probst A.J."/>
            <person name="Ladd B."/>
            <person name="Jarett J.K."/>
            <person name="Geller-Mcgrath D.E."/>
            <person name="Sieber C.M."/>
            <person name="Emerson J.B."/>
            <person name="Anantharaman K."/>
            <person name="Thomas B.C."/>
            <person name="Malmstrom R."/>
            <person name="Stieglmeier M."/>
            <person name="Klingl A."/>
            <person name="Woyke T."/>
            <person name="Ryan C.M."/>
            <person name="Banfield J.F."/>
        </authorList>
    </citation>
    <scope>NUCLEOTIDE SEQUENCE [LARGE SCALE GENOMIC DNA]</scope>
    <source>
        <strain evidence="3">CG11_big_fil_rev_8_21_14_0_20_45_26</strain>
    </source>
</reference>
<feature type="transmembrane region" description="Helical" evidence="1">
    <location>
        <begin position="107"/>
        <end position="124"/>
    </location>
</feature>
<feature type="domain" description="DUF2231" evidence="2">
    <location>
        <begin position="11"/>
        <end position="134"/>
    </location>
</feature>
<dbReference type="Pfam" id="PF09990">
    <property type="entry name" value="DUF2231"/>
    <property type="match status" value="1"/>
</dbReference>
<evidence type="ECO:0000313" key="3">
    <source>
        <dbReference type="EMBL" id="PIQ86608.1"/>
    </source>
</evidence>
<comment type="caution">
    <text evidence="3">The sequence shown here is derived from an EMBL/GenBank/DDBJ whole genome shotgun (WGS) entry which is preliminary data.</text>
</comment>
<feature type="transmembrane region" description="Helical" evidence="1">
    <location>
        <begin position="15"/>
        <end position="35"/>
    </location>
</feature>
<dbReference type="InterPro" id="IPR019251">
    <property type="entry name" value="DUF2231_TM"/>
</dbReference>
<proteinExistence type="predicted"/>
<gene>
    <name evidence="3" type="ORF">COV74_04315</name>
</gene>
<dbReference type="AlphaFoldDB" id="A0A2H0LQF1"/>
<name>A0A2H0LQF1_9BACT</name>
<sequence>MEHQHASHFFFHPMLVHFPIALYCFEFLLLSIWLFKKDGYFSRFAYLTFKCAFIMTPVAMIAGYIDAGGITSIVRNHFFSAVAVLAINSIRFFVWRYTIQRESARPVWLWGSGLLSLVMVAVTADLGGDLVYHF</sequence>
<accession>A0A2H0LQF1</accession>
<evidence type="ECO:0000313" key="4">
    <source>
        <dbReference type="Proteomes" id="UP000230859"/>
    </source>
</evidence>
<dbReference type="EMBL" id="PCVY01000040">
    <property type="protein sequence ID" value="PIQ86608.1"/>
    <property type="molecule type" value="Genomic_DNA"/>
</dbReference>
<evidence type="ECO:0000256" key="1">
    <source>
        <dbReference type="SAM" id="Phobius"/>
    </source>
</evidence>